<reference evidence="3" key="1">
    <citation type="submission" date="2020-06" db="EMBL/GenBank/DDBJ databases">
        <authorList>
            <consortium name="Plant Systems Biology data submission"/>
        </authorList>
    </citation>
    <scope>NUCLEOTIDE SEQUENCE</scope>
    <source>
        <strain evidence="3">D6</strain>
    </source>
</reference>
<feature type="compositionally biased region" description="Low complexity" evidence="2">
    <location>
        <begin position="391"/>
        <end position="404"/>
    </location>
</feature>
<evidence type="ECO:0000256" key="2">
    <source>
        <dbReference type="SAM" id="MobiDB-lite"/>
    </source>
</evidence>
<dbReference type="AlphaFoldDB" id="A0A9N8DQR7"/>
<feature type="coiled-coil region" evidence="1">
    <location>
        <begin position="254"/>
        <end position="326"/>
    </location>
</feature>
<name>A0A9N8DQR7_9STRA</name>
<keyword evidence="1" id="KW-0175">Coiled coil</keyword>
<dbReference type="EMBL" id="CAICTM010000215">
    <property type="protein sequence ID" value="CAB9504995.1"/>
    <property type="molecule type" value="Genomic_DNA"/>
</dbReference>
<keyword evidence="4" id="KW-1185">Reference proteome</keyword>
<feature type="coiled-coil region" evidence="1">
    <location>
        <begin position="40"/>
        <end position="142"/>
    </location>
</feature>
<dbReference type="Proteomes" id="UP001153069">
    <property type="component" value="Unassembled WGS sequence"/>
</dbReference>
<feature type="region of interest" description="Disordered" evidence="2">
    <location>
        <begin position="1"/>
        <end position="29"/>
    </location>
</feature>
<gene>
    <name evidence="3" type="ORF">SEMRO_216_G089210.1</name>
</gene>
<evidence type="ECO:0000313" key="3">
    <source>
        <dbReference type="EMBL" id="CAB9504995.1"/>
    </source>
</evidence>
<organism evidence="3 4">
    <name type="scientific">Seminavis robusta</name>
    <dbReference type="NCBI Taxonomy" id="568900"/>
    <lineage>
        <taxon>Eukaryota</taxon>
        <taxon>Sar</taxon>
        <taxon>Stramenopiles</taxon>
        <taxon>Ochrophyta</taxon>
        <taxon>Bacillariophyta</taxon>
        <taxon>Bacillariophyceae</taxon>
        <taxon>Bacillariophycidae</taxon>
        <taxon>Naviculales</taxon>
        <taxon>Naviculaceae</taxon>
        <taxon>Seminavis</taxon>
    </lineage>
</organism>
<evidence type="ECO:0000313" key="4">
    <source>
        <dbReference type="Proteomes" id="UP001153069"/>
    </source>
</evidence>
<protein>
    <submittedName>
        <fullName evidence="3">Uncharacterized protein</fullName>
    </submittedName>
</protein>
<evidence type="ECO:0000256" key="1">
    <source>
        <dbReference type="SAM" id="Coils"/>
    </source>
</evidence>
<accession>A0A9N8DQR7</accession>
<proteinExistence type="predicted"/>
<feature type="compositionally biased region" description="Low complexity" evidence="2">
    <location>
        <begin position="369"/>
        <end position="382"/>
    </location>
</feature>
<comment type="caution">
    <text evidence="3">The sequence shown here is derived from an EMBL/GenBank/DDBJ whole genome shotgun (WGS) entry which is preliminary data.</text>
</comment>
<feature type="region of interest" description="Disordered" evidence="2">
    <location>
        <begin position="340"/>
        <end position="462"/>
    </location>
</feature>
<sequence>MMNGSHSGASSSPGRDHDDPSSSSRRVIATPMAAGAANTAMKLFENYSSLNRAIDNTRKEMKQTRAEIEEIQGKIQMSRQERDSMKQRIVLANKETSEFHHQIDQANDELLELDLIRASMKKQQAERELQHLKDYRDKQYHEFKEASREFRAEIRRNRLCCATELGLERVHTKAFATVLATDSAVQAMYSPEAISVSPNVFDEGNKDMYQPAVEHGGVVPFAESPNLKTDPRLWTPDPRDEVMKAKLSVYCQQISKREKEIQEVEALRDKCEAAKNKAQSRARNMQQLEAQRDRIKNDVMEMEQKIESLKQETEETEALAQTYEKQVKCKRLALAQARFENGASSSGAPDRNPRPTAAAVAQNPYKNRNNGTSNSGCQSSSSRGGGRPAYQNQQSTSTSRQQQQHPRREGRIRVNRQFTTNLSILEPDAGRNDCNEQRGSLLDNDSDSDDELLSFTPFPKRP</sequence>